<dbReference type="Gene3D" id="3.40.50.450">
    <property type="match status" value="1"/>
</dbReference>
<evidence type="ECO:0000313" key="2">
    <source>
        <dbReference type="Proteomes" id="UP000719412"/>
    </source>
</evidence>
<dbReference type="InterPro" id="IPR039470">
    <property type="entry name" value="Nuc_deoxyri_tr2"/>
</dbReference>
<organism evidence="1 2">
    <name type="scientific">Tenebrio molitor</name>
    <name type="common">Yellow mealworm beetle</name>
    <dbReference type="NCBI Taxonomy" id="7067"/>
    <lineage>
        <taxon>Eukaryota</taxon>
        <taxon>Metazoa</taxon>
        <taxon>Ecdysozoa</taxon>
        <taxon>Arthropoda</taxon>
        <taxon>Hexapoda</taxon>
        <taxon>Insecta</taxon>
        <taxon>Pterygota</taxon>
        <taxon>Neoptera</taxon>
        <taxon>Endopterygota</taxon>
        <taxon>Coleoptera</taxon>
        <taxon>Polyphaga</taxon>
        <taxon>Cucujiformia</taxon>
        <taxon>Tenebrionidae</taxon>
        <taxon>Tenebrio</taxon>
    </lineage>
</organism>
<dbReference type="GO" id="GO:0005886">
    <property type="term" value="C:plasma membrane"/>
    <property type="evidence" value="ECO:0007669"/>
    <property type="project" value="TreeGrafter"/>
</dbReference>
<dbReference type="EMBL" id="JABDTM020025052">
    <property type="protein sequence ID" value="KAH0813668.1"/>
    <property type="molecule type" value="Genomic_DNA"/>
</dbReference>
<evidence type="ECO:0000313" key="1">
    <source>
        <dbReference type="EMBL" id="KAH0813668.1"/>
    </source>
</evidence>
<dbReference type="AlphaFoldDB" id="A0A8J6LBS2"/>
<protein>
    <submittedName>
        <fullName evidence="1">Uncharacterized protein</fullName>
    </submittedName>
</protein>
<sequence>MGETITHREYRDLVEGQTTLLTLVKSKGIEVHKSLPSALQCTAKILRNVTNDITAEEHLTSKLRKLREVFDSYGGQNGEIEVYKFLKAFNQLTQRDLTTNELYKYYTASRNTGISFELFCMLMAEFTTDNCDTSTTNGRFSDPLYWACALLKTRHLLSSYVIEPVANILVRASQPFQRQCSTNNNTCNMVSPHVNGEIEEPVSNNAFKQTKYDVFLGGTRNSQGNWREEIAIPALQKYNISYTSTSTNGYVVLDNKNVTDQDVLDWKQAMDSSQVLLFYVTADTRSLTTMILAAHYIAVEKDMVLCIQPLPEENCVVGNETLSDQAIKDYNRGRVYVTDMAKRKQIPVFEDIAEAVQCVVNKFQSR</sequence>
<dbReference type="Pfam" id="PF15891">
    <property type="entry name" value="Nuc_deoxyri_tr2"/>
    <property type="match status" value="1"/>
</dbReference>
<dbReference type="InterPro" id="IPR011992">
    <property type="entry name" value="EF-hand-dom_pair"/>
</dbReference>
<accession>A0A8J6LBS2</accession>
<dbReference type="Proteomes" id="UP000719412">
    <property type="component" value="Unassembled WGS sequence"/>
</dbReference>
<dbReference type="PANTHER" id="PTHR36300">
    <property type="entry name" value="RAW, ISOFORM A"/>
    <property type="match status" value="1"/>
</dbReference>
<keyword evidence="2" id="KW-1185">Reference proteome</keyword>
<comment type="caution">
    <text evidence="1">The sequence shown here is derived from an EMBL/GenBank/DDBJ whole genome shotgun (WGS) entry which is preliminary data.</text>
</comment>
<proteinExistence type="predicted"/>
<gene>
    <name evidence="1" type="ORF">GEV33_009122</name>
</gene>
<dbReference type="PANTHER" id="PTHR36300:SF1">
    <property type="entry name" value="RAW, ISOFORM A"/>
    <property type="match status" value="1"/>
</dbReference>
<dbReference type="SUPFAM" id="SSF47473">
    <property type="entry name" value="EF-hand"/>
    <property type="match status" value="1"/>
</dbReference>
<reference evidence="1" key="1">
    <citation type="journal article" date="2020" name="J Insects Food Feed">
        <title>The yellow mealworm (Tenebrio molitor) genome: a resource for the emerging insects as food and feed industry.</title>
        <authorList>
            <person name="Eriksson T."/>
            <person name="Andere A."/>
            <person name="Kelstrup H."/>
            <person name="Emery V."/>
            <person name="Picard C."/>
        </authorList>
    </citation>
    <scope>NUCLEOTIDE SEQUENCE</scope>
    <source>
        <strain evidence="1">Stoneville</strain>
        <tissue evidence="1">Whole head</tissue>
    </source>
</reference>
<name>A0A8J6LBS2_TENMO</name>
<reference evidence="1" key="2">
    <citation type="submission" date="2021-08" db="EMBL/GenBank/DDBJ databases">
        <authorList>
            <person name="Eriksson T."/>
        </authorList>
    </citation>
    <scope>NUCLEOTIDE SEQUENCE</scope>
    <source>
        <strain evidence="1">Stoneville</strain>
        <tissue evidence="1">Whole head</tissue>
    </source>
</reference>